<feature type="non-terminal residue" evidence="2">
    <location>
        <position position="97"/>
    </location>
</feature>
<comment type="caution">
    <text evidence="2">The sequence shown here is derived from an EMBL/GenBank/DDBJ whole genome shotgun (WGS) entry which is preliminary data.</text>
</comment>
<dbReference type="AlphaFoldDB" id="A0A1Y3AUP4"/>
<feature type="region of interest" description="Disordered" evidence="1">
    <location>
        <begin position="1"/>
        <end position="28"/>
    </location>
</feature>
<organism evidence="2 3">
    <name type="scientific">Euroglyphus maynei</name>
    <name type="common">Mayne's house dust mite</name>
    <dbReference type="NCBI Taxonomy" id="6958"/>
    <lineage>
        <taxon>Eukaryota</taxon>
        <taxon>Metazoa</taxon>
        <taxon>Ecdysozoa</taxon>
        <taxon>Arthropoda</taxon>
        <taxon>Chelicerata</taxon>
        <taxon>Arachnida</taxon>
        <taxon>Acari</taxon>
        <taxon>Acariformes</taxon>
        <taxon>Sarcoptiformes</taxon>
        <taxon>Astigmata</taxon>
        <taxon>Psoroptidia</taxon>
        <taxon>Analgoidea</taxon>
        <taxon>Pyroglyphidae</taxon>
        <taxon>Pyroglyphinae</taxon>
        <taxon>Euroglyphus</taxon>
    </lineage>
</organism>
<dbReference type="EMBL" id="MUJZ01063491">
    <property type="protein sequence ID" value="OTF70905.1"/>
    <property type="molecule type" value="Genomic_DNA"/>
</dbReference>
<dbReference type="Proteomes" id="UP000194236">
    <property type="component" value="Unassembled WGS sequence"/>
</dbReference>
<evidence type="ECO:0000313" key="2">
    <source>
        <dbReference type="EMBL" id="OTF70905.1"/>
    </source>
</evidence>
<evidence type="ECO:0000313" key="3">
    <source>
        <dbReference type="Proteomes" id="UP000194236"/>
    </source>
</evidence>
<gene>
    <name evidence="2" type="ORF">BLA29_014669</name>
</gene>
<sequence length="97" mass="11270">MISLKPIEEIPEKQKSEEEIKPDMESELGVQTKKKLIKPKKPTAELQEADEKEITEETIVTVTEEIIEIPEDVEMVDKEKPKKKKLIRQKSKPDEET</sequence>
<accession>A0A1Y3AUP4</accession>
<evidence type="ECO:0000256" key="1">
    <source>
        <dbReference type="SAM" id="MobiDB-lite"/>
    </source>
</evidence>
<proteinExistence type="predicted"/>
<reference evidence="2 3" key="1">
    <citation type="submission" date="2017-03" db="EMBL/GenBank/DDBJ databases">
        <title>Genome Survey of Euroglyphus maynei.</title>
        <authorList>
            <person name="Arlian L.G."/>
            <person name="Morgan M.S."/>
            <person name="Rider S.D."/>
        </authorList>
    </citation>
    <scope>NUCLEOTIDE SEQUENCE [LARGE SCALE GENOMIC DNA]</scope>
    <source>
        <strain evidence="2">Arlian Lab</strain>
        <tissue evidence="2">Whole body</tissue>
    </source>
</reference>
<keyword evidence="3" id="KW-1185">Reference proteome</keyword>
<feature type="compositionally biased region" description="Basic and acidic residues" evidence="1">
    <location>
        <begin position="1"/>
        <end position="24"/>
    </location>
</feature>
<protein>
    <submittedName>
        <fullName evidence="2">Uncharacterized protein</fullName>
    </submittedName>
</protein>
<name>A0A1Y3AUP4_EURMA</name>